<feature type="region of interest" description="Disordered" evidence="1">
    <location>
        <begin position="44"/>
        <end position="67"/>
    </location>
</feature>
<keyword evidence="2" id="KW-1133">Transmembrane helix</keyword>
<organism evidence="3 4">
    <name type="scientific">Streptomyces poriferorum</name>
    <dbReference type="NCBI Taxonomy" id="2798799"/>
    <lineage>
        <taxon>Bacteria</taxon>
        <taxon>Bacillati</taxon>
        <taxon>Actinomycetota</taxon>
        <taxon>Actinomycetes</taxon>
        <taxon>Kitasatosporales</taxon>
        <taxon>Streptomycetaceae</taxon>
        <taxon>Streptomyces</taxon>
    </lineage>
</organism>
<keyword evidence="4" id="KW-1185">Reference proteome</keyword>
<name>A0ABY9IYV8_9ACTN</name>
<feature type="compositionally biased region" description="Basic and acidic residues" evidence="1">
    <location>
        <begin position="45"/>
        <end position="56"/>
    </location>
</feature>
<protein>
    <recommendedName>
        <fullName evidence="5">Lipoprotein</fullName>
    </recommendedName>
</protein>
<keyword evidence="2" id="KW-0812">Transmembrane</keyword>
<evidence type="ECO:0008006" key="5">
    <source>
        <dbReference type="Google" id="ProtNLM"/>
    </source>
</evidence>
<keyword evidence="2" id="KW-0472">Membrane</keyword>
<feature type="transmembrane region" description="Helical" evidence="2">
    <location>
        <begin position="20"/>
        <end position="39"/>
    </location>
</feature>
<sequence>MRLQFGRLAPAGGGTTRQRVVRLALVGGLLVLALLLLLATCGGGGKKDDGKPEKPVKKSTGPATQLTVPASYTTRRGWELTDTSPDYAISRTTGRLAYLVRTAEGEYRLRTIDSETGRAGWSGDAWRPPAAAHFPRLFTVTTDDQEYFVTWSYGKVGQEAPAPADRIVSLDVYTVEDGGRQRVDVPWATAPTVTGTGPGIVIGNGGATSAVVDPATGRITRVPAKALKYPKGCAACKQLTEVRGLTSKGLLVSGAREFWVQGGWFSRNVAPKGADPQSGIPTSVAPGVVLAKWRLAKGAKLAATHDLWTVHDTETGKALVSVRCHKPAIAPGQYPQAVVSPSGGYLVAGNLAFDLEAGKGFCFEDTEGSRTLVLASVTDDGTAYGATNVRNAADALAGGGFPVTAELSAGSTELLSPNARMPGAEGAEGVGLFRWSDDKDRLHLIGYPRAD</sequence>
<evidence type="ECO:0000256" key="2">
    <source>
        <dbReference type="SAM" id="Phobius"/>
    </source>
</evidence>
<proteinExistence type="predicted"/>
<accession>A0ABY9IYV8</accession>
<reference evidence="3 4" key="1">
    <citation type="submission" date="2023-03" db="EMBL/GenBank/DDBJ databases">
        <title>Isolation and description of six Streptomyces strains from soil environments, able to metabolize different microbial glucans.</title>
        <authorList>
            <person name="Widen T."/>
            <person name="Larsbrink J."/>
        </authorList>
    </citation>
    <scope>NUCLEOTIDE SEQUENCE [LARGE SCALE GENOMIC DNA]</scope>
    <source>
        <strain evidence="3 4">Alt2</strain>
    </source>
</reference>
<evidence type="ECO:0000313" key="3">
    <source>
        <dbReference type="EMBL" id="WLQ59324.1"/>
    </source>
</evidence>
<dbReference type="EMBL" id="CP120988">
    <property type="protein sequence ID" value="WLQ59324.1"/>
    <property type="molecule type" value="Genomic_DNA"/>
</dbReference>
<evidence type="ECO:0000256" key="1">
    <source>
        <dbReference type="SAM" id="MobiDB-lite"/>
    </source>
</evidence>
<gene>
    <name evidence="3" type="ORF">P8A19_29625</name>
</gene>
<dbReference type="Proteomes" id="UP001235744">
    <property type="component" value="Chromosome"/>
</dbReference>
<evidence type="ECO:0000313" key="4">
    <source>
        <dbReference type="Proteomes" id="UP001235744"/>
    </source>
</evidence>
<dbReference type="RefSeq" id="WP_306069898.1">
    <property type="nucleotide sequence ID" value="NZ_CP120988.1"/>
</dbReference>